<dbReference type="Gramene" id="mRNA:HanXRQr2_Chr16g0771911">
    <property type="protein sequence ID" value="mRNA:HanXRQr2_Chr16g0771911"/>
    <property type="gene ID" value="HanXRQr2_Chr16g0771911"/>
</dbReference>
<gene>
    <name evidence="2" type="ORF">HannXRQ_Chr16g0527591</name>
    <name evidence="1" type="ORF">HanXRQr2_Chr16g0771911</name>
</gene>
<evidence type="ECO:0000313" key="3">
    <source>
        <dbReference type="Proteomes" id="UP000215914"/>
    </source>
</evidence>
<dbReference type="AlphaFoldDB" id="A0A251S2L2"/>
<reference evidence="1 3" key="1">
    <citation type="journal article" date="2017" name="Nature">
        <title>The sunflower genome provides insights into oil metabolism, flowering and Asterid evolution.</title>
        <authorList>
            <person name="Badouin H."/>
            <person name="Gouzy J."/>
            <person name="Grassa C.J."/>
            <person name="Murat F."/>
            <person name="Staton S.E."/>
            <person name="Cottret L."/>
            <person name="Lelandais-Briere C."/>
            <person name="Owens G.L."/>
            <person name="Carrere S."/>
            <person name="Mayjonade B."/>
            <person name="Legrand L."/>
            <person name="Gill N."/>
            <person name="Kane N.C."/>
            <person name="Bowers J.E."/>
            <person name="Hubner S."/>
            <person name="Bellec A."/>
            <person name="Berard A."/>
            <person name="Berges H."/>
            <person name="Blanchet N."/>
            <person name="Boniface M.C."/>
            <person name="Brunel D."/>
            <person name="Catrice O."/>
            <person name="Chaidir N."/>
            <person name="Claudel C."/>
            <person name="Donnadieu C."/>
            <person name="Faraut T."/>
            <person name="Fievet G."/>
            <person name="Helmstetter N."/>
            <person name="King M."/>
            <person name="Knapp S.J."/>
            <person name="Lai Z."/>
            <person name="Le Paslier M.C."/>
            <person name="Lippi Y."/>
            <person name="Lorenzon L."/>
            <person name="Mandel J.R."/>
            <person name="Marage G."/>
            <person name="Marchand G."/>
            <person name="Marquand E."/>
            <person name="Bret-Mestries E."/>
            <person name="Morien E."/>
            <person name="Nambeesan S."/>
            <person name="Nguyen T."/>
            <person name="Pegot-Espagnet P."/>
            <person name="Pouilly N."/>
            <person name="Raftis F."/>
            <person name="Sallet E."/>
            <person name="Schiex T."/>
            <person name="Thomas J."/>
            <person name="Vandecasteele C."/>
            <person name="Vares D."/>
            <person name="Vear F."/>
            <person name="Vautrin S."/>
            <person name="Crespi M."/>
            <person name="Mangin B."/>
            <person name="Burke J.M."/>
            <person name="Salse J."/>
            <person name="Munos S."/>
            <person name="Vincourt P."/>
            <person name="Rieseberg L.H."/>
            <person name="Langlade N.B."/>
        </authorList>
    </citation>
    <scope>NUCLEOTIDE SEQUENCE [LARGE SCALE GENOMIC DNA]</scope>
    <source>
        <strain evidence="3">cv. SF193</strain>
        <tissue evidence="1">Leaves</tissue>
    </source>
</reference>
<reference evidence="1" key="3">
    <citation type="submission" date="2020-06" db="EMBL/GenBank/DDBJ databases">
        <title>Helianthus annuus Genome sequencing and assembly Release 2.</title>
        <authorList>
            <person name="Gouzy J."/>
            <person name="Langlade N."/>
            <person name="Munos S."/>
        </authorList>
    </citation>
    <scope>NUCLEOTIDE SEQUENCE</scope>
    <source>
        <tissue evidence="1">Leaves</tissue>
    </source>
</reference>
<evidence type="ECO:0000313" key="1">
    <source>
        <dbReference type="EMBL" id="KAF5762012.1"/>
    </source>
</evidence>
<keyword evidence="3" id="KW-1185">Reference proteome</keyword>
<sequence length="59" mass="6584">MKYTSSLQLVYILAVQRRPSKTFVDSLALFGAGAMLGDAFLHQLPHAFGIIKHKVRVLK</sequence>
<dbReference type="PANTHER" id="PTHR16950">
    <property type="entry name" value="ZINC TRANSPORTER SLC39A7 HISTIDINE-RICH MEMBRANE PROTEIN KE4"/>
    <property type="match status" value="1"/>
</dbReference>
<dbReference type="STRING" id="4232.A0A251S2L2"/>
<evidence type="ECO:0008006" key="4">
    <source>
        <dbReference type="Google" id="ProtNLM"/>
    </source>
</evidence>
<dbReference type="EMBL" id="MNCJ02000331">
    <property type="protein sequence ID" value="KAF5762012.1"/>
    <property type="molecule type" value="Genomic_DNA"/>
</dbReference>
<evidence type="ECO:0000313" key="2">
    <source>
        <dbReference type="EMBL" id="OTF92950.1"/>
    </source>
</evidence>
<proteinExistence type="predicted"/>
<protein>
    <recommendedName>
        <fullName evidence="4">Zinc/iron permease</fullName>
    </recommendedName>
</protein>
<dbReference type="Proteomes" id="UP000215914">
    <property type="component" value="Chromosome 16"/>
</dbReference>
<accession>A0A251S2L2</accession>
<reference evidence="2" key="2">
    <citation type="submission" date="2017-02" db="EMBL/GenBank/DDBJ databases">
        <title>Sunflower complete genome.</title>
        <authorList>
            <person name="Langlade N."/>
            <person name="Munos S."/>
        </authorList>
    </citation>
    <scope>NUCLEOTIDE SEQUENCE [LARGE SCALE GENOMIC DNA]</scope>
    <source>
        <tissue evidence="2">Leaves</tissue>
    </source>
</reference>
<organism evidence="2 3">
    <name type="scientific">Helianthus annuus</name>
    <name type="common">Common sunflower</name>
    <dbReference type="NCBI Taxonomy" id="4232"/>
    <lineage>
        <taxon>Eukaryota</taxon>
        <taxon>Viridiplantae</taxon>
        <taxon>Streptophyta</taxon>
        <taxon>Embryophyta</taxon>
        <taxon>Tracheophyta</taxon>
        <taxon>Spermatophyta</taxon>
        <taxon>Magnoliopsida</taxon>
        <taxon>eudicotyledons</taxon>
        <taxon>Gunneridae</taxon>
        <taxon>Pentapetalae</taxon>
        <taxon>asterids</taxon>
        <taxon>campanulids</taxon>
        <taxon>Asterales</taxon>
        <taxon>Asteraceae</taxon>
        <taxon>Asteroideae</taxon>
        <taxon>Heliantheae alliance</taxon>
        <taxon>Heliantheae</taxon>
        <taxon>Helianthus</taxon>
    </lineage>
</organism>
<dbReference type="EMBL" id="CM007905">
    <property type="protein sequence ID" value="OTF92950.1"/>
    <property type="molecule type" value="Genomic_DNA"/>
</dbReference>
<dbReference type="PANTHER" id="PTHR16950:SF16">
    <property type="entry name" value="ZINC TRANSPORTER ZIP13"/>
    <property type="match status" value="1"/>
</dbReference>
<dbReference type="InParanoid" id="A0A251S2L2"/>
<name>A0A251S2L2_HELAN</name>